<name>A0A8D8RH67_9HEMI</name>
<dbReference type="AlphaFoldDB" id="A0A8D8RH67"/>
<evidence type="ECO:0000313" key="1">
    <source>
        <dbReference type="EMBL" id="CAG6651249.1"/>
    </source>
</evidence>
<dbReference type="EMBL" id="HBUF01166687">
    <property type="protein sequence ID" value="CAG6651243.1"/>
    <property type="molecule type" value="Transcribed_RNA"/>
</dbReference>
<dbReference type="EMBL" id="HBUF01166689">
    <property type="protein sequence ID" value="CAG6651249.1"/>
    <property type="molecule type" value="Transcribed_RNA"/>
</dbReference>
<reference evidence="1" key="1">
    <citation type="submission" date="2021-05" db="EMBL/GenBank/DDBJ databases">
        <authorList>
            <person name="Alioto T."/>
            <person name="Alioto T."/>
            <person name="Gomez Garrido J."/>
        </authorList>
    </citation>
    <scope>NUCLEOTIDE SEQUENCE</scope>
</reference>
<dbReference type="EMBL" id="HBUF01166690">
    <property type="protein sequence ID" value="CAG6651252.1"/>
    <property type="molecule type" value="Transcribed_RNA"/>
</dbReference>
<dbReference type="EMBL" id="HBUF01166691">
    <property type="protein sequence ID" value="CAG6651255.1"/>
    <property type="molecule type" value="Transcribed_RNA"/>
</dbReference>
<proteinExistence type="predicted"/>
<organism evidence="1">
    <name type="scientific">Cacopsylla melanoneura</name>
    <dbReference type="NCBI Taxonomy" id="428564"/>
    <lineage>
        <taxon>Eukaryota</taxon>
        <taxon>Metazoa</taxon>
        <taxon>Ecdysozoa</taxon>
        <taxon>Arthropoda</taxon>
        <taxon>Hexapoda</taxon>
        <taxon>Insecta</taxon>
        <taxon>Pterygota</taxon>
        <taxon>Neoptera</taxon>
        <taxon>Paraneoptera</taxon>
        <taxon>Hemiptera</taxon>
        <taxon>Sternorrhyncha</taxon>
        <taxon>Psylloidea</taxon>
        <taxon>Psyllidae</taxon>
        <taxon>Psyllinae</taxon>
        <taxon>Cacopsylla</taxon>
    </lineage>
</organism>
<protein>
    <submittedName>
        <fullName evidence="1">Uncharacterized protein</fullName>
    </submittedName>
</protein>
<sequence>MADIAVLITSTPTGYQRSPWRSIRITVLFGSVRKYSPSSTCVPSDSRTNRTGSLAGIPSFSLPRNSSSFKVFTTKLFLRLRQTSQTLNGRFPRDSSLAITPLFARPFQSQSIVTHDCCV</sequence>
<accession>A0A8D8RH67</accession>
<dbReference type="EMBL" id="HBUF01166688">
    <property type="protein sequence ID" value="CAG6651246.1"/>
    <property type="molecule type" value="Transcribed_RNA"/>
</dbReference>